<evidence type="ECO:0000313" key="1">
    <source>
        <dbReference type="EMBL" id="KOF81253.1"/>
    </source>
</evidence>
<dbReference type="EMBL" id="KQ420117">
    <property type="protein sequence ID" value="KOF81253.1"/>
    <property type="molecule type" value="Genomic_DNA"/>
</dbReference>
<name>A0A0L8GWA4_OCTBM</name>
<gene>
    <name evidence="1" type="ORF">OCBIM_22026783mg</name>
</gene>
<dbReference type="AlphaFoldDB" id="A0A0L8GWA4"/>
<accession>A0A0L8GWA4</accession>
<reference evidence="1" key="1">
    <citation type="submission" date="2015-07" db="EMBL/GenBank/DDBJ databases">
        <title>MeaNS - Measles Nucleotide Surveillance Program.</title>
        <authorList>
            <person name="Tran T."/>
            <person name="Druce J."/>
        </authorList>
    </citation>
    <scope>NUCLEOTIDE SEQUENCE</scope>
    <source>
        <strain evidence="1">UCB-OBI-ISO-001</strain>
        <tissue evidence="1">Gonad</tissue>
    </source>
</reference>
<proteinExistence type="predicted"/>
<protein>
    <submittedName>
        <fullName evidence="1">Uncharacterized protein</fullName>
    </submittedName>
</protein>
<sequence>MPEIKYMQQTAFHFFCIPLLHTSFTERIGHTQVDQLHTDNEEIHLNHSSLFSSFH</sequence>
<organism evidence="1">
    <name type="scientific">Octopus bimaculoides</name>
    <name type="common">California two-spotted octopus</name>
    <dbReference type="NCBI Taxonomy" id="37653"/>
    <lineage>
        <taxon>Eukaryota</taxon>
        <taxon>Metazoa</taxon>
        <taxon>Spiralia</taxon>
        <taxon>Lophotrochozoa</taxon>
        <taxon>Mollusca</taxon>
        <taxon>Cephalopoda</taxon>
        <taxon>Coleoidea</taxon>
        <taxon>Octopodiformes</taxon>
        <taxon>Octopoda</taxon>
        <taxon>Incirrata</taxon>
        <taxon>Octopodidae</taxon>
        <taxon>Octopus</taxon>
    </lineage>
</organism>